<reference evidence="2" key="1">
    <citation type="journal article" date="2019" name="Int. J. Syst. Evol. Microbiol.">
        <title>The Global Catalogue of Microorganisms (GCM) 10K type strain sequencing project: providing services to taxonomists for standard genome sequencing and annotation.</title>
        <authorList>
            <consortium name="The Broad Institute Genomics Platform"/>
            <consortium name="The Broad Institute Genome Sequencing Center for Infectious Disease"/>
            <person name="Wu L."/>
            <person name="Ma J."/>
        </authorList>
    </citation>
    <scope>NUCLEOTIDE SEQUENCE [LARGE SCALE GENOMIC DNA]</scope>
    <source>
        <strain evidence="2">CCM 320</strain>
    </source>
</reference>
<name>A0ABV7KK24_PLAOK</name>
<dbReference type="EMBL" id="JBHRUJ010000001">
    <property type="protein sequence ID" value="MFC3209678.1"/>
    <property type="molecule type" value="Genomic_DNA"/>
</dbReference>
<evidence type="ECO:0000313" key="1">
    <source>
        <dbReference type="EMBL" id="MFC3209678.1"/>
    </source>
</evidence>
<protein>
    <submittedName>
        <fullName evidence="1">Uncharacterized protein</fullName>
    </submittedName>
</protein>
<keyword evidence="2" id="KW-1185">Reference proteome</keyword>
<proteinExistence type="predicted"/>
<sequence>MIDKFSACANFSESGEAATGKAQPDEKGCAFLFVQFHQKSGPLGAIRFFLIVF</sequence>
<accession>A0ABV7KK24</accession>
<organism evidence="1 2">
    <name type="scientific">Planomicrobium okeanokoites</name>
    <name type="common">Planococcus okeanokoites</name>
    <name type="synonym">Flavobacterium okeanokoites</name>
    <dbReference type="NCBI Taxonomy" id="244"/>
    <lineage>
        <taxon>Bacteria</taxon>
        <taxon>Bacillati</taxon>
        <taxon>Bacillota</taxon>
        <taxon>Bacilli</taxon>
        <taxon>Bacillales</taxon>
        <taxon>Caryophanaceae</taxon>
        <taxon>Planomicrobium</taxon>
    </lineage>
</organism>
<dbReference type="Proteomes" id="UP001595625">
    <property type="component" value="Unassembled WGS sequence"/>
</dbReference>
<comment type="caution">
    <text evidence="1">The sequence shown here is derived from an EMBL/GenBank/DDBJ whole genome shotgun (WGS) entry which is preliminary data.</text>
</comment>
<gene>
    <name evidence="1" type="ORF">ACFOEJ_01140</name>
</gene>
<evidence type="ECO:0000313" key="2">
    <source>
        <dbReference type="Proteomes" id="UP001595625"/>
    </source>
</evidence>
<dbReference type="RefSeq" id="WP_165850176.1">
    <property type="nucleotide sequence ID" value="NZ_JBHRUJ010000001.1"/>
</dbReference>